<gene>
    <name evidence="2" type="ORF">DSM19430T_19310</name>
</gene>
<feature type="compositionally biased region" description="Polar residues" evidence="1">
    <location>
        <begin position="165"/>
        <end position="180"/>
    </location>
</feature>
<protein>
    <submittedName>
        <fullName evidence="2">Uncharacterized protein</fullName>
    </submittedName>
</protein>
<organism evidence="2 3">
    <name type="scientific">Desulfovibrio psychrotolerans</name>
    <dbReference type="NCBI Taxonomy" id="415242"/>
    <lineage>
        <taxon>Bacteria</taxon>
        <taxon>Pseudomonadati</taxon>
        <taxon>Thermodesulfobacteriota</taxon>
        <taxon>Desulfovibrionia</taxon>
        <taxon>Desulfovibrionales</taxon>
        <taxon>Desulfovibrionaceae</taxon>
        <taxon>Desulfovibrio</taxon>
    </lineage>
</organism>
<dbReference type="Proteomes" id="UP000503820">
    <property type="component" value="Unassembled WGS sequence"/>
</dbReference>
<accession>A0A7J0BU54</accession>
<dbReference type="RefSeq" id="WP_174409868.1">
    <property type="nucleotide sequence ID" value="NZ_BLVP01000008.1"/>
</dbReference>
<comment type="caution">
    <text evidence="2">The sequence shown here is derived from an EMBL/GenBank/DDBJ whole genome shotgun (WGS) entry which is preliminary data.</text>
</comment>
<reference evidence="2 3" key="1">
    <citation type="submission" date="2020-05" db="EMBL/GenBank/DDBJ databases">
        <title>Draft genome sequence of Desulfovibrio psychrotolerans JS1T.</title>
        <authorList>
            <person name="Ueno A."/>
            <person name="Tamazawa S."/>
            <person name="Tamamura S."/>
            <person name="Murakami T."/>
            <person name="Kiyama T."/>
            <person name="Inomata H."/>
            <person name="Amano Y."/>
            <person name="Miyakawa K."/>
            <person name="Tamaki H."/>
            <person name="Naganuma T."/>
            <person name="Kaneko K."/>
        </authorList>
    </citation>
    <scope>NUCLEOTIDE SEQUENCE [LARGE SCALE GENOMIC DNA]</scope>
    <source>
        <strain evidence="2 3">JS1</strain>
    </source>
</reference>
<proteinExistence type="predicted"/>
<evidence type="ECO:0000313" key="3">
    <source>
        <dbReference type="Proteomes" id="UP000503820"/>
    </source>
</evidence>
<keyword evidence="3" id="KW-1185">Reference proteome</keyword>
<sequence>MRMHEGTQSLMLPQAFAAAKRIILHAAIYGPFVRSAPHRQALETAVRNGAALHAILAPLPSSVPQNPWINEFWQMVRPGVSLHSVEQEWQNSIALFRALAATATSAAAGATVLAYATQAMPCLPVLLADDRIFFGHYAHSAVPAPQGVWCAMDAPVGKMLAIHSSSTSPATAGNTQTTAPGNEEADSRKQPLPEWWRAPARLVEECVHAMHHATRIPL</sequence>
<evidence type="ECO:0000256" key="1">
    <source>
        <dbReference type="SAM" id="MobiDB-lite"/>
    </source>
</evidence>
<dbReference type="EMBL" id="BLVP01000008">
    <property type="protein sequence ID" value="GFM37247.1"/>
    <property type="molecule type" value="Genomic_DNA"/>
</dbReference>
<dbReference type="AlphaFoldDB" id="A0A7J0BU54"/>
<feature type="region of interest" description="Disordered" evidence="1">
    <location>
        <begin position="165"/>
        <end position="192"/>
    </location>
</feature>
<evidence type="ECO:0000313" key="2">
    <source>
        <dbReference type="EMBL" id="GFM37247.1"/>
    </source>
</evidence>
<name>A0A7J0BU54_9BACT</name>